<sequence>MTAGSNSGTHFHVAAAGAASFPALQAAVGPWLPYAMAGAAACCTLLILLMALAPTAAITQRSARSNTPLVVLGVLYGAVLLASWSPDTLHLMMPGSLEEGLKGGFNPQFFPTLGSVMALFSRPFTAASFLLHVAAINLIAARSAYLDGLVSRVPTAHSILLSAVVGPLGLLCHQLTKGTYSLLAALTGKDLRPAARPVAEKSGSGTITIMPYE</sequence>
<dbReference type="AlphaFoldDB" id="A0A383W6C8"/>
<feature type="transmembrane region" description="Helical" evidence="1">
    <location>
        <begin position="124"/>
        <end position="145"/>
    </location>
</feature>
<keyword evidence="1" id="KW-1133">Transmembrane helix</keyword>
<evidence type="ECO:0000256" key="1">
    <source>
        <dbReference type="SAM" id="Phobius"/>
    </source>
</evidence>
<dbReference type="Pfam" id="PF14108">
    <property type="entry name" value="ABA4-like"/>
    <property type="match status" value="1"/>
</dbReference>
<reference evidence="2 3" key="1">
    <citation type="submission" date="2016-10" db="EMBL/GenBank/DDBJ databases">
        <authorList>
            <person name="Cai Z."/>
        </authorList>
    </citation>
    <scope>NUCLEOTIDE SEQUENCE [LARGE SCALE GENOMIC DNA]</scope>
</reference>
<evidence type="ECO:0000313" key="3">
    <source>
        <dbReference type="Proteomes" id="UP000256970"/>
    </source>
</evidence>
<accession>A0A383W6C8</accession>
<evidence type="ECO:0000313" key="2">
    <source>
        <dbReference type="EMBL" id="SZX73207.1"/>
    </source>
</evidence>
<feature type="transmembrane region" description="Helical" evidence="1">
    <location>
        <begin position="31"/>
        <end position="53"/>
    </location>
</feature>
<dbReference type="PANTHER" id="PTHR34543">
    <property type="entry name" value="PROTEIN ABA DEFICIENT 4, CHLOROPLASTIC"/>
    <property type="match status" value="1"/>
</dbReference>
<dbReference type="InterPro" id="IPR025461">
    <property type="entry name" value="ABA4-like"/>
</dbReference>
<dbReference type="Proteomes" id="UP000256970">
    <property type="component" value="Unassembled WGS sequence"/>
</dbReference>
<keyword evidence="1" id="KW-0812">Transmembrane</keyword>
<feature type="transmembrane region" description="Helical" evidence="1">
    <location>
        <begin position="65"/>
        <end position="84"/>
    </location>
</feature>
<organism evidence="2 3">
    <name type="scientific">Tetradesmus obliquus</name>
    <name type="common">Green alga</name>
    <name type="synonym">Acutodesmus obliquus</name>
    <dbReference type="NCBI Taxonomy" id="3088"/>
    <lineage>
        <taxon>Eukaryota</taxon>
        <taxon>Viridiplantae</taxon>
        <taxon>Chlorophyta</taxon>
        <taxon>core chlorophytes</taxon>
        <taxon>Chlorophyceae</taxon>
        <taxon>CS clade</taxon>
        <taxon>Sphaeropleales</taxon>
        <taxon>Scenedesmaceae</taxon>
        <taxon>Tetradesmus</taxon>
    </lineage>
</organism>
<dbReference type="EMBL" id="FNXT01001186">
    <property type="protein sequence ID" value="SZX73207.1"/>
    <property type="molecule type" value="Genomic_DNA"/>
</dbReference>
<protein>
    <submittedName>
        <fullName evidence="2">Uncharacterized protein</fullName>
    </submittedName>
</protein>
<keyword evidence="1" id="KW-0472">Membrane</keyword>
<proteinExistence type="predicted"/>
<keyword evidence="3" id="KW-1185">Reference proteome</keyword>
<dbReference type="PANTHER" id="PTHR34543:SF1">
    <property type="entry name" value="PROTEIN ABA DEFICIENT 4, CHLOROPLASTIC"/>
    <property type="match status" value="1"/>
</dbReference>
<name>A0A383W6C8_TETOB</name>
<gene>
    <name evidence="2" type="ORF">BQ4739_LOCUS13317</name>
</gene>